<dbReference type="SFLD" id="SFLDG01061">
    <property type="entry name" value="methylthiotransferase"/>
    <property type="match status" value="1"/>
</dbReference>
<dbReference type="InterPro" id="IPR005839">
    <property type="entry name" value="Methylthiotransferase"/>
</dbReference>
<dbReference type="PANTHER" id="PTHR43020">
    <property type="entry name" value="CDK5 REGULATORY SUBUNIT-ASSOCIATED PROTEIN 1"/>
    <property type="match status" value="1"/>
</dbReference>
<dbReference type="GO" id="GO:0046872">
    <property type="term" value="F:metal ion binding"/>
    <property type="evidence" value="ECO:0007669"/>
    <property type="project" value="UniProtKB-KW"/>
</dbReference>
<evidence type="ECO:0000256" key="6">
    <source>
        <dbReference type="ARBA" id="ARBA00022694"/>
    </source>
</evidence>
<dbReference type="Pfam" id="PF04055">
    <property type="entry name" value="Radical_SAM"/>
    <property type="match status" value="1"/>
</dbReference>
<dbReference type="AlphaFoldDB" id="G9X2X7"/>
<keyword evidence="3" id="KW-0963">Cytoplasm</keyword>
<dbReference type="PANTHER" id="PTHR43020:SF2">
    <property type="entry name" value="MITOCHONDRIAL TRNA METHYLTHIOTRANSFERASE CDK5RAP1"/>
    <property type="match status" value="1"/>
</dbReference>
<name>G9X2X7_9FIRM</name>
<evidence type="ECO:0000313" key="13">
    <source>
        <dbReference type="Proteomes" id="UP000006437"/>
    </source>
</evidence>
<dbReference type="FunFam" id="3.40.50.12160:FF:000004">
    <property type="entry name" value="Threonylcarbamoyladenosine tRNA methylthiotransferase MtaB"/>
    <property type="match status" value="1"/>
</dbReference>
<evidence type="ECO:0000259" key="11">
    <source>
        <dbReference type="PROSITE" id="PS51918"/>
    </source>
</evidence>
<dbReference type="GO" id="GO:0005829">
    <property type="term" value="C:cytosol"/>
    <property type="evidence" value="ECO:0007669"/>
    <property type="project" value="TreeGrafter"/>
</dbReference>
<keyword evidence="7" id="KW-0479">Metal-binding</keyword>
<dbReference type="SFLD" id="SFLDF00295">
    <property type="entry name" value="threonylcarbamoyladenosine_tRN"/>
    <property type="match status" value="1"/>
</dbReference>
<protein>
    <submittedName>
        <fullName evidence="12">MiaB-like tRNA modifying enzyme</fullName>
    </submittedName>
</protein>
<keyword evidence="6" id="KW-0819">tRNA processing</keyword>
<dbReference type="HOGENOM" id="CLU_018697_1_0_9"/>
<dbReference type="Gene3D" id="3.40.50.12160">
    <property type="entry name" value="Methylthiotransferase, N-terminal domain"/>
    <property type="match status" value="1"/>
</dbReference>
<dbReference type="PROSITE" id="PS51449">
    <property type="entry name" value="MTTASE_N"/>
    <property type="match status" value="1"/>
</dbReference>
<dbReference type="InterPro" id="IPR058240">
    <property type="entry name" value="rSAM_sf"/>
</dbReference>
<dbReference type="GO" id="GO:0051539">
    <property type="term" value="F:4 iron, 4 sulfur cluster binding"/>
    <property type="evidence" value="ECO:0007669"/>
    <property type="project" value="UniProtKB-KW"/>
</dbReference>
<dbReference type="SUPFAM" id="SSF102114">
    <property type="entry name" value="Radical SAM enzymes"/>
    <property type="match status" value="2"/>
</dbReference>
<evidence type="ECO:0000256" key="8">
    <source>
        <dbReference type="ARBA" id="ARBA00023004"/>
    </source>
</evidence>
<dbReference type="PATRIC" id="fig|796937.3.peg.1967"/>
<dbReference type="BioCyc" id="EBAC796937-HMP:GMGH-736-MONOMER"/>
<proteinExistence type="predicted"/>
<dbReference type="GO" id="GO:0035597">
    <property type="term" value="F:tRNA-2-methylthio-N(6)-dimethylallyladenosine(37) synthase activity"/>
    <property type="evidence" value="ECO:0007669"/>
    <property type="project" value="TreeGrafter"/>
</dbReference>
<dbReference type="EMBL" id="AFZE01000056">
    <property type="protein sequence ID" value="EHL11197.1"/>
    <property type="molecule type" value="Genomic_DNA"/>
</dbReference>
<dbReference type="RefSeq" id="WP_009524970.1">
    <property type="nucleotide sequence ID" value="NZ_JH414548.1"/>
</dbReference>
<dbReference type="InterPro" id="IPR020612">
    <property type="entry name" value="Methylthiotransferase_CS"/>
</dbReference>
<dbReference type="SMART" id="SM00729">
    <property type="entry name" value="Elp3"/>
    <property type="match status" value="1"/>
</dbReference>
<evidence type="ECO:0000256" key="2">
    <source>
        <dbReference type="ARBA" id="ARBA00022485"/>
    </source>
</evidence>
<reference evidence="12 13" key="1">
    <citation type="submission" date="2011-08" db="EMBL/GenBank/DDBJ databases">
        <title>The Genome Sequence of Eubacteriaceae bacterium ACC19a.</title>
        <authorList>
            <consortium name="The Broad Institute Genome Sequencing Platform"/>
            <person name="Earl A."/>
            <person name="Ward D."/>
            <person name="Feldgarden M."/>
            <person name="Gevers D."/>
            <person name="Sizova M."/>
            <person name="Hazen A."/>
            <person name="Epstein S."/>
            <person name="Young S.K."/>
            <person name="Zeng Q."/>
            <person name="Gargeya S."/>
            <person name="Fitzgerald M."/>
            <person name="Haas B."/>
            <person name="Abouelleil A."/>
            <person name="Alvarado L."/>
            <person name="Arachchi H.M."/>
            <person name="Berlin A."/>
            <person name="Brown A."/>
            <person name="Chapman S.B."/>
            <person name="Chen Z."/>
            <person name="Dunbar C."/>
            <person name="Freedman E."/>
            <person name="Gearin G."/>
            <person name="Gellesch M."/>
            <person name="Goldberg J."/>
            <person name="Griggs A."/>
            <person name="Gujja S."/>
            <person name="Heiman D."/>
            <person name="Howarth C."/>
            <person name="Larson L."/>
            <person name="Lui A."/>
            <person name="MacDonald P.J.P."/>
            <person name="Montmayeur A."/>
            <person name="Murphy C."/>
            <person name="Neiman D."/>
            <person name="Pearson M."/>
            <person name="Priest M."/>
            <person name="Roberts A."/>
            <person name="Saif S."/>
            <person name="Shea T."/>
            <person name="Shenoy N."/>
            <person name="Sisk P."/>
            <person name="Stolte C."/>
            <person name="Sykes S."/>
            <person name="Wortman J."/>
            <person name="Nusbaum C."/>
            <person name="Birren B."/>
        </authorList>
    </citation>
    <scope>NUCLEOTIDE SEQUENCE [LARGE SCALE GENOMIC DNA]</scope>
    <source>
        <strain evidence="12 13">ACC19a</strain>
    </source>
</reference>
<evidence type="ECO:0000256" key="5">
    <source>
        <dbReference type="ARBA" id="ARBA00022691"/>
    </source>
</evidence>
<feature type="domain" description="MTTase N-terminal" evidence="10">
    <location>
        <begin position="4"/>
        <end position="116"/>
    </location>
</feature>
<dbReference type="Gene3D" id="3.30.750.200">
    <property type="match status" value="1"/>
</dbReference>
<dbReference type="InterPro" id="IPR034557">
    <property type="entry name" value="ThrcA_tRNA_MEthiotransferase"/>
</dbReference>
<feature type="domain" description="Radical SAM core" evidence="11">
    <location>
        <begin position="140"/>
        <end position="425"/>
    </location>
</feature>
<evidence type="ECO:0000313" key="12">
    <source>
        <dbReference type="EMBL" id="EHL11197.1"/>
    </source>
</evidence>
<dbReference type="InterPro" id="IPR038135">
    <property type="entry name" value="Methylthiotransferase_N_sf"/>
</dbReference>
<comment type="cofactor">
    <cofactor evidence="1">
        <name>[4Fe-4S] cluster</name>
        <dbReference type="ChEBI" id="CHEBI:49883"/>
    </cofactor>
</comment>
<evidence type="ECO:0000256" key="7">
    <source>
        <dbReference type="ARBA" id="ARBA00022723"/>
    </source>
</evidence>
<dbReference type="Pfam" id="PF00919">
    <property type="entry name" value="UPF0004"/>
    <property type="match status" value="1"/>
</dbReference>
<dbReference type="InterPro" id="IPR007197">
    <property type="entry name" value="rSAM"/>
</dbReference>
<dbReference type="InterPro" id="IPR013848">
    <property type="entry name" value="Methylthiotransferase_N"/>
</dbReference>
<keyword evidence="8" id="KW-0408">Iron</keyword>
<dbReference type="PROSITE" id="PS01278">
    <property type="entry name" value="MTTASE_RADICAL"/>
    <property type="match status" value="1"/>
</dbReference>
<evidence type="ECO:0000256" key="3">
    <source>
        <dbReference type="ARBA" id="ARBA00022490"/>
    </source>
</evidence>
<dbReference type="Gene3D" id="3.30.750.210">
    <property type="match status" value="1"/>
</dbReference>
<gene>
    <name evidence="12" type="ORF">HMPREF9629_00734</name>
</gene>
<dbReference type="Proteomes" id="UP000006437">
    <property type="component" value="Unassembled WGS sequence"/>
</dbReference>
<keyword evidence="9" id="KW-0411">Iron-sulfur</keyword>
<dbReference type="PROSITE" id="PS51918">
    <property type="entry name" value="RADICAL_SAM"/>
    <property type="match status" value="1"/>
</dbReference>
<evidence type="ECO:0000256" key="4">
    <source>
        <dbReference type="ARBA" id="ARBA00022679"/>
    </source>
</evidence>
<evidence type="ECO:0000256" key="9">
    <source>
        <dbReference type="ARBA" id="ARBA00023014"/>
    </source>
</evidence>
<dbReference type="SFLD" id="SFLDS00029">
    <property type="entry name" value="Radical_SAM"/>
    <property type="match status" value="1"/>
</dbReference>
<keyword evidence="2" id="KW-0004">4Fe-4S</keyword>
<dbReference type="InterPro" id="IPR006638">
    <property type="entry name" value="Elp3/MiaA/NifB-like_rSAM"/>
</dbReference>
<dbReference type="GO" id="GO:0035598">
    <property type="term" value="F:tRNA (N(6)-L-threonylcarbamoyladenosine(37)-C(2))-methylthiotransferase activity"/>
    <property type="evidence" value="ECO:0007669"/>
    <property type="project" value="InterPro"/>
</dbReference>
<comment type="caution">
    <text evidence="12">The sequence shown here is derived from an EMBL/GenBank/DDBJ whole genome shotgun (WGS) entry which is preliminary data.</text>
</comment>
<evidence type="ECO:0000259" key="10">
    <source>
        <dbReference type="PROSITE" id="PS51449"/>
    </source>
</evidence>
<sequence>MSNRTIATYTLGCKVNQYETNAVEEVFTDNGYTLIDFEDKADIYIINTCTVTSMSDKKSRQVIRRAKKNNKDSVVVVIGCYAQNEPDEVIKIQDVNLVMGTKDKNKIYEEVQKITNTDKIVKVTDIMQETEFENMSVKNYAKNTRAFVKIQDGCDRYCTYCIIPYTRGKVRSRKLEDIIKEVTTLAENGYKEVVLTGIHVASYGKDFKKKDIYTGLIQNELVSEIEKNTYKLHTDDKIIKNSIDISNEDEVIYGKEINQLNINSKISLIDVIEEISKIQSIERIRTSSVEPLIITDDFLQRVSKIEKFCPHFHLSLQSGCDETLKRMNRRYTTKEYKDAVEKIRKYFDNPAITTDIITGFPSETQEEFEKTYQYLKEINLYEMHIFPFSRRSGTKAYDMENQLDNKTKHERSEILINLARHNKAEFEKNMIDKIQSVLFEQKIGDYYEGHTKNYVKIYVKSDKNLSGNILNIHIKKLEDEKLIGEIV</sequence>
<evidence type="ECO:0000256" key="1">
    <source>
        <dbReference type="ARBA" id="ARBA00001966"/>
    </source>
</evidence>
<keyword evidence="5" id="KW-0949">S-adenosyl-L-methionine</keyword>
<keyword evidence="4" id="KW-0808">Transferase</keyword>
<accession>G9X2X7</accession>
<organism evidence="12 13">
    <name type="scientific">Peptoanaerobacter stomatis</name>
    <dbReference type="NCBI Taxonomy" id="796937"/>
    <lineage>
        <taxon>Bacteria</taxon>
        <taxon>Bacillati</taxon>
        <taxon>Bacillota</taxon>
        <taxon>Clostridia</taxon>
        <taxon>Peptostreptococcales</taxon>
        <taxon>Filifactoraceae</taxon>
        <taxon>Peptoanaerobacter</taxon>
    </lineage>
</organism>